<reference evidence="9 10" key="1">
    <citation type="submission" date="2024-02" db="EMBL/GenBank/DDBJ databases">
        <authorList>
            <person name="Chen Y."/>
            <person name="Shah S."/>
            <person name="Dougan E. K."/>
            <person name="Thang M."/>
            <person name="Chan C."/>
        </authorList>
    </citation>
    <scope>NUCLEOTIDE SEQUENCE [LARGE SCALE GENOMIC DNA]</scope>
</reference>
<dbReference type="InterPro" id="IPR005123">
    <property type="entry name" value="Oxoglu/Fe-dep_dioxygenase_dom"/>
</dbReference>
<feature type="region of interest" description="Disordered" evidence="7">
    <location>
        <begin position="288"/>
        <end position="560"/>
    </location>
</feature>
<dbReference type="PANTHER" id="PTHR10869:SF246">
    <property type="entry name" value="TRANSMEMBRANE PROLYL 4-HYDROXYLASE"/>
    <property type="match status" value="1"/>
</dbReference>
<sequence>MPPTVSDEQVGDELPGVVPAAQGPAAAPPARDLSGAAVDVEEKEEALEEARNEESSEDAEHPTLRDSAAGEDGLEEKIKVDLIKDATDHAESHSAAGEDGQEEKIDEELSKDAERETQRDQDHAAGEDGLEEGKNESLSKDSEFPTQRVPAADEDELVEGNNEALSKDSESPTQLDPVADEDEQEEGHKEQLSKEPEHSTQRDSAAGENELDEGNETLNKDADRPTQHEQDKVNHKVKGSAAENQNGWSTADTEGSTSAMTREAVLENELQRAKAAVAPVKDKIETVVEEGKPEKAAVAPAKDKSETVVEEEKQEKTVDAPKQDQVEAVLEEQQQEPKAAVTPKQDHEETVMEEEKQEEAAAAPKQDQDEAVLEEQQQEQKAAVTPNQDQVKTMLEEEKQEKAAAAPKQDQVETVLEEKKQEKSVVAPKQDQGEAVLKDEEQRKASAPAAPKQDLDEAELEKEQQEKATSTKQDRFETSATSFTTASHGTETVQETSDEGTGQQAVSPEGGFDEVQDTDIEAAKASLKAPEDIEHSATEAHAVPSAGEASEDDAKRKQEKEDLEWARLLQEEEEKLLERSLQEQREREEEIRKRLQDRPLRRYIPKFSERMKNLFAKTEGESEGKDSPLPDRMEKLHSDPNVYRIKNFVTEGELLQMDAALELNQSKFNNSKSFTETEGGERILNGDRTSCSLHMAKFGNRTIRDIEHRAADLVGMPVENVEPLQVVRYLPGQYYKLHHDCGAISDNGDVVDKECDDQVRMITIFVYLTTLEEGCGGETVFPMLGNLKVRPVRGSAVVFCNVLQDGQLDSRAVHQAMPPKGEGIKYGMNIWISSRSMMAYSLLKNDKSGVVMDRAKTVEFIARMREKHKMEQAAATACEHEGEADADDGEDEADKAAEEKEEQSKARKRKKTSRDRGGTTKRKHKHKKGKGKKHTGVSDSESSSSSGPSSRKKSKKTSKTLIKRPASKTKAKTKAKSKAQAKKSLSSSSRKAPKPKKRKLTDEEKYQALLKIKEEERIRFAAASKKAVASRKRNAIQKQIKAREEATQELNRLTFSNLYPWIREEKGWGCKVGFGLYTWVYFPPTTEVKNGRPQGSNGIDWFGSNEDLVHHIKHTTGLLDEYREFVQRRVAQEFPLPGENLGNGDDDHDRNENGDSTMQEESSKEEEDEREDSDDKK</sequence>
<feature type="compositionally biased region" description="Basic and acidic residues" evidence="7">
    <location>
        <begin position="288"/>
        <end position="325"/>
    </location>
</feature>
<protein>
    <submittedName>
        <fullName evidence="9">Probable prolyl 4-hydroxylase 7 (AtP4H7)</fullName>
    </submittedName>
</protein>
<dbReference type="PROSITE" id="PS51471">
    <property type="entry name" value="FE2OG_OXY"/>
    <property type="match status" value="1"/>
</dbReference>
<dbReference type="SMART" id="SM00702">
    <property type="entry name" value="P4Hc"/>
    <property type="match status" value="1"/>
</dbReference>
<feature type="compositionally biased region" description="Acidic residues" evidence="7">
    <location>
        <begin position="1163"/>
        <end position="1177"/>
    </location>
</feature>
<feature type="compositionally biased region" description="Acidic residues" evidence="7">
    <location>
        <begin position="884"/>
        <end position="893"/>
    </location>
</feature>
<feature type="coiled-coil region" evidence="6">
    <location>
        <begin position="566"/>
        <end position="598"/>
    </location>
</feature>
<feature type="compositionally biased region" description="Basic residues" evidence="7">
    <location>
        <begin position="906"/>
        <end position="935"/>
    </location>
</feature>
<keyword evidence="4" id="KW-0560">Oxidoreductase</keyword>
<feature type="region of interest" description="Disordered" evidence="7">
    <location>
        <begin position="1134"/>
        <end position="1177"/>
    </location>
</feature>
<keyword evidence="3" id="KW-0223">Dioxygenase</keyword>
<dbReference type="InterPro" id="IPR006620">
    <property type="entry name" value="Pro_4_hyd_alph"/>
</dbReference>
<evidence type="ECO:0000313" key="10">
    <source>
        <dbReference type="Proteomes" id="UP001642464"/>
    </source>
</evidence>
<dbReference type="InterPro" id="IPR044862">
    <property type="entry name" value="Pro_4_hyd_alph_FE2OG_OXY"/>
</dbReference>
<name>A0ABP0JS28_9DINO</name>
<comment type="cofactor">
    <cofactor evidence="1">
        <name>L-ascorbate</name>
        <dbReference type="ChEBI" id="CHEBI:38290"/>
    </cofactor>
</comment>
<dbReference type="InterPro" id="IPR045054">
    <property type="entry name" value="P4HA-like"/>
</dbReference>
<feature type="compositionally biased region" description="Basic and acidic residues" evidence="7">
    <location>
        <begin position="894"/>
        <end position="905"/>
    </location>
</feature>
<dbReference type="Proteomes" id="UP001642464">
    <property type="component" value="Unassembled WGS sequence"/>
</dbReference>
<feature type="compositionally biased region" description="Low complexity" evidence="7">
    <location>
        <begin position="15"/>
        <end position="30"/>
    </location>
</feature>
<dbReference type="Pfam" id="PF13640">
    <property type="entry name" value="2OG-FeII_Oxy_3"/>
    <property type="match status" value="1"/>
</dbReference>
<feature type="region of interest" description="Disordered" evidence="7">
    <location>
        <begin position="615"/>
        <end position="635"/>
    </location>
</feature>
<dbReference type="Gene3D" id="2.60.120.620">
    <property type="entry name" value="q2cbj1_9rhob like domain"/>
    <property type="match status" value="1"/>
</dbReference>
<gene>
    <name evidence="9" type="ORF">SCF082_LOCUS13366</name>
</gene>
<evidence type="ECO:0000256" key="6">
    <source>
        <dbReference type="SAM" id="Coils"/>
    </source>
</evidence>
<feature type="compositionally biased region" description="Polar residues" evidence="7">
    <location>
        <begin position="242"/>
        <end position="260"/>
    </location>
</feature>
<feature type="compositionally biased region" description="Basic and acidic residues" evidence="7">
    <location>
        <begin position="186"/>
        <end position="201"/>
    </location>
</feature>
<feature type="compositionally biased region" description="Basic and acidic residues" evidence="7">
    <location>
        <begin position="529"/>
        <end position="538"/>
    </location>
</feature>
<comment type="caution">
    <text evidence="9">The sequence shown here is derived from an EMBL/GenBank/DDBJ whole genome shotgun (WGS) entry which is preliminary data.</text>
</comment>
<feature type="compositionally biased region" description="Basic and acidic residues" evidence="7">
    <location>
        <begin position="75"/>
        <end position="92"/>
    </location>
</feature>
<evidence type="ECO:0000259" key="8">
    <source>
        <dbReference type="PROSITE" id="PS51471"/>
    </source>
</evidence>
<keyword evidence="5" id="KW-0408">Iron</keyword>
<feature type="compositionally biased region" description="Basic and acidic residues" evidence="7">
    <location>
        <begin position="107"/>
        <end position="143"/>
    </location>
</feature>
<evidence type="ECO:0000256" key="4">
    <source>
        <dbReference type="ARBA" id="ARBA00023002"/>
    </source>
</evidence>
<evidence type="ECO:0000256" key="5">
    <source>
        <dbReference type="ARBA" id="ARBA00023004"/>
    </source>
</evidence>
<feature type="region of interest" description="Disordered" evidence="7">
    <location>
        <begin position="1"/>
        <end position="263"/>
    </location>
</feature>
<feature type="region of interest" description="Disordered" evidence="7">
    <location>
        <begin position="872"/>
        <end position="1003"/>
    </location>
</feature>
<feature type="compositionally biased region" description="Low complexity" evidence="7">
    <location>
        <begin position="478"/>
        <end position="487"/>
    </location>
</feature>
<feature type="compositionally biased region" description="Basic and acidic residues" evidence="7">
    <location>
        <begin position="48"/>
        <end position="64"/>
    </location>
</feature>
<evidence type="ECO:0000313" key="9">
    <source>
        <dbReference type="EMBL" id="CAK9016839.1"/>
    </source>
</evidence>
<dbReference type="PANTHER" id="PTHR10869">
    <property type="entry name" value="PROLYL 4-HYDROXYLASE ALPHA SUBUNIT"/>
    <property type="match status" value="1"/>
</dbReference>
<dbReference type="EMBL" id="CAXAMM010008242">
    <property type="protein sequence ID" value="CAK9016839.1"/>
    <property type="molecule type" value="Genomic_DNA"/>
</dbReference>
<keyword evidence="2" id="KW-0479">Metal-binding</keyword>
<accession>A0ABP0JS28</accession>
<evidence type="ECO:0000256" key="7">
    <source>
        <dbReference type="SAM" id="MobiDB-lite"/>
    </source>
</evidence>
<evidence type="ECO:0000256" key="3">
    <source>
        <dbReference type="ARBA" id="ARBA00022964"/>
    </source>
</evidence>
<evidence type="ECO:0000256" key="1">
    <source>
        <dbReference type="ARBA" id="ARBA00001961"/>
    </source>
</evidence>
<feature type="compositionally biased region" description="Low complexity" evidence="7">
    <location>
        <begin position="938"/>
        <end position="949"/>
    </location>
</feature>
<evidence type="ECO:0000256" key="2">
    <source>
        <dbReference type="ARBA" id="ARBA00022723"/>
    </source>
</evidence>
<feature type="compositionally biased region" description="Basic and acidic residues" evidence="7">
    <location>
        <begin position="218"/>
        <end position="234"/>
    </location>
</feature>
<organism evidence="9 10">
    <name type="scientific">Durusdinium trenchii</name>
    <dbReference type="NCBI Taxonomy" id="1381693"/>
    <lineage>
        <taxon>Eukaryota</taxon>
        <taxon>Sar</taxon>
        <taxon>Alveolata</taxon>
        <taxon>Dinophyceae</taxon>
        <taxon>Suessiales</taxon>
        <taxon>Symbiodiniaceae</taxon>
        <taxon>Durusdinium</taxon>
    </lineage>
</organism>
<feature type="domain" description="Fe2OG dioxygenase" evidence="8">
    <location>
        <begin position="720"/>
        <end position="834"/>
    </location>
</feature>
<keyword evidence="6" id="KW-0175">Coiled coil</keyword>
<keyword evidence="10" id="KW-1185">Reference proteome</keyword>
<proteinExistence type="predicted"/>
<feature type="compositionally biased region" description="Basic and acidic residues" evidence="7">
    <location>
        <begin position="344"/>
        <end position="354"/>
    </location>
</feature>
<feature type="compositionally biased region" description="Basic residues" evidence="7">
    <location>
        <begin position="950"/>
        <end position="981"/>
    </location>
</feature>
<feature type="compositionally biased region" description="Polar residues" evidence="7">
    <location>
        <begin position="488"/>
        <end position="506"/>
    </location>
</feature>
<feature type="compositionally biased region" description="Acidic residues" evidence="7">
    <location>
        <begin position="511"/>
        <end position="520"/>
    </location>
</feature>